<keyword evidence="4" id="KW-1185">Reference proteome</keyword>
<keyword evidence="1" id="KW-0677">Repeat</keyword>
<dbReference type="InterPro" id="IPR027417">
    <property type="entry name" value="P-loop_NTPase"/>
</dbReference>
<name>A0A9Q8ST79_9PEZI</name>
<dbReference type="InterPro" id="IPR002110">
    <property type="entry name" value="Ankyrin_rpt"/>
</dbReference>
<dbReference type="AlphaFoldDB" id="A0A9Q8ST79"/>
<dbReference type="PANTHER" id="PTHR10039">
    <property type="entry name" value="AMELOGENIN"/>
    <property type="match status" value="1"/>
</dbReference>
<evidence type="ECO:0000313" key="3">
    <source>
        <dbReference type="EMBL" id="UQC83086.1"/>
    </source>
</evidence>
<dbReference type="Pfam" id="PF24883">
    <property type="entry name" value="NPHP3_N"/>
    <property type="match status" value="1"/>
</dbReference>
<evidence type="ECO:0000256" key="1">
    <source>
        <dbReference type="ARBA" id="ARBA00022737"/>
    </source>
</evidence>
<dbReference type="PANTHER" id="PTHR10039:SF14">
    <property type="entry name" value="NACHT DOMAIN-CONTAINING PROTEIN"/>
    <property type="match status" value="1"/>
</dbReference>
<dbReference type="RefSeq" id="XP_049144708.1">
    <property type="nucleotide sequence ID" value="XM_049287565.1"/>
</dbReference>
<evidence type="ECO:0000313" key="4">
    <source>
        <dbReference type="Proteomes" id="UP000830671"/>
    </source>
</evidence>
<dbReference type="Gene3D" id="3.40.50.300">
    <property type="entry name" value="P-loop containing nucleotide triphosphate hydrolases"/>
    <property type="match status" value="1"/>
</dbReference>
<accession>A0A9Q8ST79</accession>
<sequence length="912" mass="104659">MPSTVFGHPPHDSHGGDCMSVWNPPLFRPWDPSFSPSPIFLRKSFQRFSCHLATKELQILSSPPLDSATVTLALIIVILSPNGQHVDVHWGHTCRSWLNRYCRKQPCEHAKDDLTRCVDALFITAEDKYRTWLESEESELLCISGGPGTGKTMLSIFLIGEFQGLTQSPSGNLVYQFCNRHDPRRNTATSVLRTWLHDIFTRNPALAKYAAKSMTREGRMEYALGSLGTLWEIFAHTLNDPDLGPLYCVLDGVDECPEGDKKWLVGKIQTLFEYRSRACHQAPNILKIVILSGGIEGVRGSHYMNLDQSSGRGLRALNPGLDYSPIYLGEHQDDVWLVIKARLENHPKVEKFNKHFWRDLGRELYKRSEGLFSWVGFMLDEIASKKSESEIWKTLEKAPRGLRPVYSRLLSQIGDESRLEISNALFPDKKHRKRADDACERIRDLVTDSYPLMRFTKNKDWMFRPKNNDNTYIVLYHRSLADHLLEIDVHDADLNPKIRNFHITPEKTHYEIAKRCLDNLHAWYERTDDVHHGSEFNWEHEANEPSFTMLCGEESLKFIKPRHAFFEDESTFRTAWWLEYDSEGIFKDRKRIKDHQGFMLGALHICSALGLLPMIRTLLEENLNVQYHVNDHQPGSRTALAYATQYGQSEAAELLVRNGASLVNDGQERIPHLTVECPLVNTFRHGNERLARLFLNQACAEMKDSQKDRRLASFNLICEATNEEFVMMVLETMNTEDISIEFGHILSEALGWRLHQIGKLRWLCHRIRSNQNYSCKVWRKNDTEPGTFLKVVCFALKHPGLVEEPVTIVKRFLLDGVDVNEATSCGWTALHLVAALGKDQWWAVELTQDLLARGALVNAVIEKGRRCGCRFCKFLNRHSHESQTATKWRYSLSPSTEAIGTLGFEAEAAKWR</sequence>
<dbReference type="GeneID" id="73342575"/>
<dbReference type="SUPFAM" id="SSF52540">
    <property type="entry name" value="P-loop containing nucleoside triphosphate hydrolases"/>
    <property type="match status" value="1"/>
</dbReference>
<dbReference type="Gene3D" id="1.25.40.20">
    <property type="entry name" value="Ankyrin repeat-containing domain"/>
    <property type="match status" value="2"/>
</dbReference>
<evidence type="ECO:0000259" key="2">
    <source>
        <dbReference type="Pfam" id="PF24883"/>
    </source>
</evidence>
<feature type="domain" description="Nephrocystin 3-like N-terminal" evidence="2">
    <location>
        <begin position="123"/>
        <end position="292"/>
    </location>
</feature>
<reference evidence="3" key="1">
    <citation type="journal article" date="2021" name="Mol. Plant Microbe Interact.">
        <title>Complete Genome Sequence of the Plant-Pathogenic Fungus Colletotrichum lupini.</title>
        <authorList>
            <person name="Baroncelli R."/>
            <person name="Pensec F."/>
            <person name="Da Lio D."/>
            <person name="Boufleur T."/>
            <person name="Vicente I."/>
            <person name="Sarrocco S."/>
            <person name="Picot A."/>
            <person name="Baraldi E."/>
            <person name="Sukno S."/>
            <person name="Thon M."/>
            <person name="Le Floch G."/>
        </authorList>
    </citation>
    <scope>NUCLEOTIDE SEQUENCE</scope>
    <source>
        <strain evidence="3">IMI 504893</strain>
    </source>
</reference>
<dbReference type="SUPFAM" id="SSF48403">
    <property type="entry name" value="Ankyrin repeat"/>
    <property type="match status" value="1"/>
</dbReference>
<dbReference type="KEGG" id="clup:CLUP02_08578"/>
<protein>
    <recommendedName>
        <fullName evidence="2">Nephrocystin 3-like N-terminal domain-containing protein</fullName>
    </recommendedName>
</protein>
<proteinExistence type="predicted"/>
<dbReference type="InterPro" id="IPR056884">
    <property type="entry name" value="NPHP3-like_N"/>
</dbReference>
<dbReference type="Proteomes" id="UP000830671">
    <property type="component" value="Chromosome 4"/>
</dbReference>
<organism evidence="3 4">
    <name type="scientific">Colletotrichum lupini</name>
    <dbReference type="NCBI Taxonomy" id="145971"/>
    <lineage>
        <taxon>Eukaryota</taxon>
        <taxon>Fungi</taxon>
        <taxon>Dikarya</taxon>
        <taxon>Ascomycota</taxon>
        <taxon>Pezizomycotina</taxon>
        <taxon>Sordariomycetes</taxon>
        <taxon>Hypocreomycetidae</taxon>
        <taxon>Glomerellales</taxon>
        <taxon>Glomerellaceae</taxon>
        <taxon>Colletotrichum</taxon>
        <taxon>Colletotrichum acutatum species complex</taxon>
    </lineage>
</organism>
<gene>
    <name evidence="3" type="ORF">CLUP02_08578</name>
</gene>
<dbReference type="InterPro" id="IPR036770">
    <property type="entry name" value="Ankyrin_rpt-contain_sf"/>
</dbReference>
<dbReference type="EMBL" id="CP019476">
    <property type="protein sequence ID" value="UQC83086.1"/>
    <property type="molecule type" value="Genomic_DNA"/>
</dbReference>
<dbReference type="SMART" id="SM00248">
    <property type="entry name" value="ANK"/>
    <property type="match status" value="3"/>
</dbReference>